<evidence type="ECO:0000256" key="4">
    <source>
        <dbReference type="ARBA" id="ARBA00022452"/>
    </source>
</evidence>
<evidence type="ECO:0000313" key="18">
    <source>
        <dbReference type="Proteomes" id="UP000031553"/>
    </source>
</evidence>
<protein>
    <submittedName>
        <fullName evidence="17">Outer membrane siderophore receptor</fullName>
    </submittedName>
</protein>
<keyword evidence="8" id="KW-0408">Iron</keyword>
<evidence type="ECO:0000256" key="11">
    <source>
        <dbReference type="ARBA" id="ARBA00023136"/>
    </source>
</evidence>
<evidence type="ECO:0000313" key="17">
    <source>
        <dbReference type="EMBL" id="KPH85811.1"/>
    </source>
</evidence>
<reference evidence="17 18" key="1">
    <citation type="submission" date="2015-07" db="EMBL/GenBank/DDBJ databases">
        <title>Draft Genome Sequence of Komagataeibacter intermedius Strain AF2, Isolated from Kombucha Tea.</title>
        <authorList>
            <person name="Santos R.A."/>
            <person name="Berretta A.A."/>
            <person name="Barud H.S."/>
            <person name="Ribeiro S.J."/>
            <person name="Gonzalez-Garcia L.N."/>
            <person name="Zucchi T.D."/>
            <person name="Goldman G.H."/>
            <person name="Riano-Pachon D.M."/>
        </authorList>
    </citation>
    <scope>NUCLEOTIDE SEQUENCE [LARGE SCALE GENOMIC DNA]</scope>
    <source>
        <strain evidence="17 18">AF2</strain>
    </source>
</reference>
<dbReference type="SUPFAM" id="SSF56935">
    <property type="entry name" value="Porins"/>
    <property type="match status" value="1"/>
</dbReference>
<feature type="domain" description="Secretin/TonB short N-terminal" evidence="16">
    <location>
        <begin position="85"/>
        <end position="136"/>
    </location>
</feature>
<name>A0A0N1N5V3_9PROT</name>
<keyword evidence="12 17" id="KW-0675">Receptor</keyword>
<keyword evidence="6 14" id="KW-0812">Transmembrane</keyword>
<evidence type="ECO:0000256" key="8">
    <source>
        <dbReference type="ARBA" id="ARBA00023004"/>
    </source>
</evidence>
<comment type="subcellular location">
    <subcellularLocation>
        <location evidence="1 14">Cell outer membrane</location>
        <topology evidence="1 14">Multi-pass membrane protein</topology>
    </subcellularLocation>
</comment>
<dbReference type="PANTHER" id="PTHR32552">
    <property type="entry name" value="FERRICHROME IRON RECEPTOR-RELATED"/>
    <property type="match status" value="1"/>
</dbReference>
<dbReference type="Pfam" id="PF00593">
    <property type="entry name" value="TonB_dep_Rec_b-barrel"/>
    <property type="match status" value="1"/>
</dbReference>
<comment type="similarity">
    <text evidence="2 14 15">Belongs to the TonB-dependent receptor family.</text>
</comment>
<keyword evidence="9" id="KW-0406">Ion transport</keyword>
<sequence length="870" mass="94242">MEPEIAPRLAGRTKKSGLRHVWLNRPVMLAVPSALLFALASMDAEPACAASSSVSQTAQNSARAYNIPSLPLGQALAAYGKQTGVQVTYDPALLAGKTSAGVSGSMNPQEALQKLLSSSSLSYRYADSNTVVIQKSAANIMLGPIRVGGTLNTHEAAIGPGVGYVAKYTDAGTKTDALITEIPNSVYVITKQQILDQQAQNVLETLRYMPGVFAGSAGTADNGSADGTTGAGTTSAIMMRGFQATQYVDGIASRSNSAGETAFVERVEALNGPASVLYGQAGPGGLIATRLKQPTDTPIRNVTVGFGNWGRYEATFDVADKVTKSGNLKYRIAGIGVTQGEQTQYLHYKRVGVLPSLKWDIDEKTSLTVLGEYMYTPDAGLNIGYPGIGTLVPGKNGYIPRSRFLGDPSAKGNSETEADFEYQFSHKFNKNWEFNQTFRYEDSKRDFSTLYIRGGLQSDGETLTRSAWGGYQASKTIALDSRVVGHVETGPLKHTLVAGVDFRRVETTQDLSYDINMPSINIWDPVYNVSFPNYSFSGSGIKTVSNVSQEQFQKGVYFQDQMKFGHLSILVGGRQDWYNYTGNTYSGSYINGKTTPVHFAGSHSPSASKFTWRAGFTYNFDFGLTPYFSYATSFVPQVGYFDANGIAAKPLTGKQFEAGLKYLVPHTDVLLTAAVYHIKENHYQITDPNSPGDTIDAGTVTSKGVELSAHANITKDLRLTASYSYNESRVTKSDTMVNSYNMAGGYVGEVAEKGKYVGGLPRNMVSAFADYTLPRKIFRGLGVNFGARYLGWTYAGNAQSYKVPPYILFDAGVHFDFENVSPSLKGLRIQLAMSNLANTRYVTTCGTSSYGGTCYYGQGRRVYGNISYSW</sequence>
<dbReference type="GO" id="GO:0038023">
    <property type="term" value="F:signaling receptor activity"/>
    <property type="evidence" value="ECO:0007669"/>
    <property type="project" value="InterPro"/>
</dbReference>
<dbReference type="Pfam" id="PF07660">
    <property type="entry name" value="STN"/>
    <property type="match status" value="1"/>
</dbReference>
<dbReference type="InterPro" id="IPR010105">
    <property type="entry name" value="TonB_sidphr_rcpt"/>
</dbReference>
<dbReference type="CDD" id="cd01347">
    <property type="entry name" value="ligand_gated_channel"/>
    <property type="match status" value="1"/>
</dbReference>
<evidence type="ECO:0000256" key="2">
    <source>
        <dbReference type="ARBA" id="ARBA00009810"/>
    </source>
</evidence>
<gene>
    <name evidence="17" type="ORF">GLUCOINTEAF2_0203198</name>
</gene>
<comment type="caution">
    <text evidence="17">The sequence shown here is derived from an EMBL/GenBank/DDBJ whole genome shotgun (WGS) entry which is preliminary data.</text>
</comment>
<evidence type="ECO:0000259" key="16">
    <source>
        <dbReference type="SMART" id="SM00965"/>
    </source>
</evidence>
<dbReference type="EMBL" id="JUFX02000224">
    <property type="protein sequence ID" value="KPH85811.1"/>
    <property type="molecule type" value="Genomic_DNA"/>
</dbReference>
<evidence type="ECO:0000256" key="6">
    <source>
        <dbReference type="ARBA" id="ARBA00022692"/>
    </source>
</evidence>
<dbReference type="Proteomes" id="UP000031553">
    <property type="component" value="Unassembled WGS sequence"/>
</dbReference>
<accession>A0A0N1N5V3</accession>
<evidence type="ECO:0000256" key="15">
    <source>
        <dbReference type="RuleBase" id="RU003357"/>
    </source>
</evidence>
<dbReference type="RefSeq" id="WP_235721244.1">
    <property type="nucleotide sequence ID" value="NZ_JUFX02000224.1"/>
</dbReference>
<dbReference type="GO" id="GO:0009279">
    <property type="term" value="C:cell outer membrane"/>
    <property type="evidence" value="ECO:0007669"/>
    <property type="project" value="UniProtKB-SubCell"/>
</dbReference>
<proteinExistence type="inferred from homology"/>
<dbReference type="InterPro" id="IPR036942">
    <property type="entry name" value="Beta-barrel_TonB_sf"/>
</dbReference>
<keyword evidence="7" id="KW-0732">Signal</keyword>
<dbReference type="GO" id="GO:0015344">
    <property type="term" value="F:siderophore uptake transmembrane transporter activity"/>
    <property type="evidence" value="ECO:0007669"/>
    <property type="project" value="TreeGrafter"/>
</dbReference>
<evidence type="ECO:0000256" key="10">
    <source>
        <dbReference type="ARBA" id="ARBA00023077"/>
    </source>
</evidence>
<keyword evidence="4 14" id="KW-1134">Transmembrane beta strand</keyword>
<organism evidence="17 18">
    <name type="scientific">Komagataeibacter intermedius AF2</name>
    <dbReference type="NCBI Taxonomy" id="1458464"/>
    <lineage>
        <taxon>Bacteria</taxon>
        <taxon>Pseudomonadati</taxon>
        <taxon>Pseudomonadota</taxon>
        <taxon>Alphaproteobacteria</taxon>
        <taxon>Acetobacterales</taxon>
        <taxon>Acetobacteraceae</taxon>
        <taxon>Komagataeibacter</taxon>
    </lineage>
</organism>
<keyword evidence="13 14" id="KW-0998">Cell outer membrane</keyword>
<evidence type="ECO:0000256" key="5">
    <source>
        <dbReference type="ARBA" id="ARBA00022496"/>
    </source>
</evidence>
<keyword evidence="11 14" id="KW-0472">Membrane</keyword>
<evidence type="ECO:0000256" key="14">
    <source>
        <dbReference type="PROSITE-ProRule" id="PRU01360"/>
    </source>
</evidence>
<dbReference type="InterPro" id="IPR012910">
    <property type="entry name" value="Plug_dom"/>
</dbReference>
<dbReference type="Gene3D" id="3.55.50.30">
    <property type="match status" value="1"/>
</dbReference>
<dbReference type="NCBIfam" id="TIGR01783">
    <property type="entry name" value="TonB-siderophor"/>
    <property type="match status" value="1"/>
</dbReference>
<evidence type="ECO:0000256" key="9">
    <source>
        <dbReference type="ARBA" id="ARBA00023065"/>
    </source>
</evidence>
<evidence type="ECO:0000256" key="3">
    <source>
        <dbReference type="ARBA" id="ARBA00022448"/>
    </source>
</evidence>
<evidence type="ECO:0000256" key="12">
    <source>
        <dbReference type="ARBA" id="ARBA00023170"/>
    </source>
</evidence>
<dbReference type="PANTHER" id="PTHR32552:SF68">
    <property type="entry name" value="FERRICHROME OUTER MEMBRANE TRANSPORTER_PHAGE RECEPTOR"/>
    <property type="match status" value="1"/>
</dbReference>
<evidence type="ECO:0000256" key="7">
    <source>
        <dbReference type="ARBA" id="ARBA00022729"/>
    </source>
</evidence>
<dbReference type="SMART" id="SM00965">
    <property type="entry name" value="STN"/>
    <property type="match status" value="1"/>
</dbReference>
<dbReference type="GO" id="GO:0015891">
    <property type="term" value="P:siderophore transport"/>
    <property type="evidence" value="ECO:0007669"/>
    <property type="project" value="InterPro"/>
</dbReference>
<keyword evidence="10 15" id="KW-0798">TonB box</keyword>
<dbReference type="InterPro" id="IPR039426">
    <property type="entry name" value="TonB-dep_rcpt-like"/>
</dbReference>
<dbReference type="Gene3D" id="2.170.130.10">
    <property type="entry name" value="TonB-dependent receptor, plug domain"/>
    <property type="match status" value="1"/>
</dbReference>
<dbReference type="Pfam" id="PF07715">
    <property type="entry name" value="Plug"/>
    <property type="match status" value="1"/>
</dbReference>
<evidence type="ECO:0000256" key="1">
    <source>
        <dbReference type="ARBA" id="ARBA00004571"/>
    </source>
</evidence>
<dbReference type="InterPro" id="IPR000531">
    <property type="entry name" value="Beta-barrel_TonB"/>
</dbReference>
<evidence type="ECO:0000256" key="13">
    <source>
        <dbReference type="ARBA" id="ARBA00023237"/>
    </source>
</evidence>
<keyword evidence="3 14" id="KW-0813">Transport</keyword>
<dbReference type="InterPro" id="IPR011662">
    <property type="entry name" value="Secretin/TonB_short_N"/>
</dbReference>
<dbReference type="Gene3D" id="2.40.170.20">
    <property type="entry name" value="TonB-dependent receptor, beta-barrel domain"/>
    <property type="match status" value="1"/>
</dbReference>
<dbReference type="AlphaFoldDB" id="A0A0N1N5V3"/>
<dbReference type="PROSITE" id="PS52016">
    <property type="entry name" value="TONB_DEPENDENT_REC_3"/>
    <property type="match status" value="1"/>
</dbReference>
<keyword evidence="5" id="KW-0410">Iron transport</keyword>
<dbReference type="InterPro" id="IPR037066">
    <property type="entry name" value="Plug_dom_sf"/>
</dbReference>